<accession>A0ACB0LEV1</accession>
<keyword evidence="2" id="KW-1185">Reference proteome</keyword>
<dbReference type="EMBL" id="CASHSV030000513">
    <property type="protein sequence ID" value="CAJ2666909.1"/>
    <property type="molecule type" value="Genomic_DNA"/>
</dbReference>
<gene>
    <name evidence="1" type="ORF">MILVUS5_LOCUS31634</name>
</gene>
<evidence type="ECO:0000313" key="1">
    <source>
        <dbReference type="EMBL" id="CAJ2666909.1"/>
    </source>
</evidence>
<reference evidence="1" key="1">
    <citation type="submission" date="2023-10" db="EMBL/GenBank/DDBJ databases">
        <authorList>
            <person name="Rodriguez Cubillos JULIANA M."/>
            <person name="De Vega J."/>
        </authorList>
    </citation>
    <scope>NUCLEOTIDE SEQUENCE</scope>
</reference>
<dbReference type="Proteomes" id="UP001177021">
    <property type="component" value="Unassembled WGS sequence"/>
</dbReference>
<name>A0ACB0LEV1_TRIPR</name>
<protein>
    <submittedName>
        <fullName evidence="1">Uncharacterized protein</fullName>
    </submittedName>
</protein>
<organism evidence="1 2">
    <name type="scientific">Trifolium pratense</name>
    <name type="common">Red clover</name>
    <dbReference type="NCBI Taxonomy" id="57577"/>
    <lineage>
        <taxon>Eukaryota</taxon>
        <taxon>Viridiplantae</taxon>
        <taxon>Streptophyta</taxon>
        <taxon>Embryophyta</taxon>
        <taxon>Tracheophyta</taxon>
        <taxon>Spermatophyta</taxon>
        <taxon>Magnoliopsida</taxon>
        <taxon>eudicotyledons</taxon>
        <taxon>Gunneridae</taxon>
        <taxon>Pentapetalae</taxon>
        <taxon>rosids</taxon>
        <taxon>fabids</taxon>
        <taxon>Fabales</taxon>
        <taxon>Fabaceae</taxon>
        <taxon>Papilionoideae</taxon>
        <taxon>50 kb inversion clade</taxon>
        <taxon>NPAAA clade</taxon>
        <taxon>Hologalegina</taxon>
        <taxon>IRL clade</taxon>
        <taxon>Trifolieae</taxon>
        <taxon>Trifolium</taxon>
    </lineage>
</organism>
<proteinExistence type="predicted"/>
<comment type="caution">
    <text evidence="1">The sequence shown here is derived from an EMBL/GenBank/DDBJ whole genome shotgun (WGS) entry which is preliminary data.</text>
</comment>
<evidence type="ECO:0000313" key="2">
    <source>
        <dbReference type="Proteomes" id="UP001177021"/>
    </source>
</evidence>
<sequence>MASTTTMRNIRFRSKVTKAPGIKYQMFFSDMDLIFDFDFSNTLPNNNDIIPDQQLPFVEETTFKKKPLPQEDDDAPIVEDNKDESDD</sequence>